<dbReference type="OrthoDB" id="9801546at2"/>
<proteinExistence type="predicted"/>
<dbReference type="PANTHER" id="PTHR38445">
    <property type="entry name" value="HTH-TYPE TRANSCRIPTIONAL REPRESSOR YTRA"/>
    <property type="match status" value="1"/>
</dbReference>
<dbReference type="CDD" id="cd07377">
    <property type="entry name" value="WHTH_GntR"/>
    <property type="match status" value="1"/>
</dbReference>
<dbReference type="InterPro" id="IPR000524">
    <property type="entry name" value="Tscrpt_reg_HTH_GntR"/>
</dbReference>
<keyword evidence="6" id="KW-1185">Reference proteome</keyword>
<dbReference type="EMBL" id="SJPY01000005">
    <property type="protein sequence ID" value="TWU40312.1"/>
    <property type="molecule type" value="Genomic_DNA"/>
</dbReference>
<accession>A0A5C6DUD5</accession>
<dbReference type="SUPFAM" id="SSF46785">
    <property type="entry name" value="Winged helix' DNA-binding domain"/>
    <property type="match status" value="1"/>
</dbReference>
<dbReference type="GO" id="GO:0003700">
    <property type="term" value="F:DNA-binding transcription factor activity"/>
    <property type="evidence" value="ECO:0007669"/>
    <property type="project" value="InterPro"/>
</dbReference>
<keyword evidence="2" id="KW-0238">DNA-binding</keyword>
<keyword evidence="3" id="KW-0804">Transcription</keyword>
<evidence type="ECO:0000256" key="2">
    <source>
        <dbReference type="ARBA" id="ARBA00023125"/>
    </source>
</evidence>
<evidence type="ECO:0000256" key="3">
    <source>
        <dbReference type="ARBA" id="ARBA00023163"/>
    </source>
</evidence>
<dbReference type="Gene3D" id="1.10.10.10">
    <property type="entry name" value="Winged helix-like DNA-binding domain superfamily/Winged helix DNA-binding domain"/>
    <property type="match status" value="1"/>
</dbReference>
<evidence type="ECO:0000256" key="1">
    <source>
        <dbReference type="ARBA" id="ARBA00023015"/>
    </source>
</evidence>
<organism evidence="5 6">
    <name type="scientific">Novipirellula aureliae</name>
    <dbReference type="NCBI Taxonomy" id="2527966"/>
    <lineage>
        <taxon>Bacteria</taxon>
        <taxon>Pseudomonadati</taxon>
        <taxon>Planctomycetota</taxon>
        <taxon>Planctomycetia</taxon>
        <taxon>Pirellulales</taxon>
        <taxon>Pirellulaceae</taxon>
        <taxon>Novipirellula</taxon>
    </lineage>
</organism>
<dbReference type="Proteomes" id="UP000315471">
    <property type="component" value="Unassembled WGS sequence"/>
</dbReference>
<gene>
    <name evidence="5" type="primary">ytrA_2</name>
    <name evidence="5" type="ORF">Q31b_36600</name>
</gene>
<dbReference type="PANTHER" id="PTHR38445:SF7">
    <property type="entry name" value="GNTR-FAMILY TRANSCRIPTIONAL REGULATOR"/>
    <property type="match status" value="1"/>
</dbReference>
<comment type="caution">
    <text evidence="5">The sequence shown here is derived from an EMBL/GenBank/DDBJ whole genome shotgun (WGS) entry which is preliminary data.</text>
</comment>
<dbReference type="SMART" id="SM00345">
    <property type="entry name" value="HTH_GNTR"/>
    <property type="match status" value="1"/>
</dbReference>
<dbReference type="RefSeq" id="WP_146600897.1">
    <property type="nucleotide sequence ID" value="NZ_SJPY01000005.1"/>
</dbReference>
<dbReference type="InterPro" id="IPR036388">
    <property type="entry name" value="WH-like_DNA-bd_sf"/>
</dbReference>
<dbReference type="PROSITE" id="PS50949">
    <property type="entry name" value="HTH_GNTR"/>
    <property type="match status" value="1"/>
</dbReference>
<dbReference type="Pfam" id="PF00392">
    <property type="entry name" value="GntR"/>
    <property type="match status" value="1"/>
</dbReference>
<dbReference type="InterPro" id="IPR036390">
    <property type="entry name" value="WH_DNA-bd_sf"/>
</dbReference>
<keyword evidence="1" id="KW-0805">Transcription regulation</keyword>
<reference evidence="5 6" key="1">
    <citation type="submission" date="2019-02" db="EMBL/GenBank/DDBJ databases">
        <title>Deep-cultivation of Planctomycetes and their phenomic and genomic characterization uncovers novel biology.</title>
        <authorList>
            <person name="Wiegand S."/>
            <person name="Jogler M."/>
            <person name="Boedeker C."/>
            <person name="Pinto D."/>
            <person name="Vollmers J."/>
            <person name="Rivas-Marin E."/>
            <person name="Kohn T."/>
            <person name="Peeters S.H."/>
            <person name="Heuer A."/>
            <person name="Rast P."/>
            <person name="Oberbeckmann S."/>
            <person name="Bunk B."/>
            <person name="Jeske O."/>
            <person name="Meyerdierks A."/>
            <person name="Storesund J.E."/>
            <person name="Kallscheuer N."/>
            <person name="Luecker S."/>
            <person name="Lage O.M."/>
            <person name="Pohl T."/>
            <person name="Merkel B.J."/>
            <person name="Hornburger P."/>
            <person name="Mueller R.-W."/>
            <person name="Bruemmer F."/>
            <person name="Labrenz M."/>
            <person name="Spormann A.M."/>
            <person name="Op Den Camp H."/>
            <person name="Overmann J."/>
            <person name="Amann R."/>
            <person name="Jetten M.S.M."/>
            <person name="Mascher T."/>
            <person name="Medema M.H."/>
            <person name="Devos D.P."/>
            <person name="Kaster A.-K."/>
            <person name="Ovreas L."/>
            <person name="Rohde M."/>
            <person name="Galperin M.Y."/>
            <person name="Jogler C."/>
        </authorList>
    </citation>
    <scope>NUCLEOTIDE SEQUENCE [LARGE SCALE GENOMIC DNA]</scope>
    <source>
        <strain evidence="5 6">Q31b</strain>
    </source>
</reference>
<evidence type="ECO:0000313" key="5">
    <source>
        <dbReference type="EMBL" id="TWU40312.1"/>
    </source>
</evidence>
<evidence type="ECO:0000313" key="6">
    <source>
        <dbReference type="Proteomes" id="UP000315471"/>
    </source>
</evidence>
<feature type="domain" description="HTH gntR-type" evidence="4">
    <location>
        <begin position="11"/>
        <end position="79"/>
    </location>
</feature>
<dbReference type="GO" id="GO:0003677">
    <property type="term" value="F:DNA binding"/>
    <property type="evidence" value="ECO:0007669"/>
    <property type="project" value="UniProtKB-KW"/>
</dbReference>
<dbReference type="AlphaFoldDB" id="A0A5C6DUD5"/>
<name>A0A5C6DUD5_9BACT</name>
<evidence type="ECO:0000259" key="4">
    <source>
        <dbReference type="PROSITE" id="PS50949"/>
    </source>
</evidence>
<protein>
    <submittedName>
        <fullName evidence="5">HTH-type transcriptional repressor YtrA</fullName>
    </submittedName>
</protein>
<sequence length="148" mass="16192">MFFSIDPAGGVAIYEQIVRQVKFAIAEQTLRPGQLLPSVRALSLQLAINPNTIARAYQQLQSDGVLESLRGRGMAVCDTAPDQCRDFRMKLLGERISMVLSEALHGGLTADEINVIVAEKLKLLQGNVTTISQQPLSDHSSSKSENRK</sequence>